<sequence length="113" mass="13201">MDNEDLQMRIVQQLYEISCPSSSSLMVPKEKIKTRGRKTKKGRNASQSTKKIKVTNADENEASTKRNLSHHEYLLHPRLIPMKTRRQVPAKVHRTRTWIQNVTKETYRCVAPE</sequence>
<organism evidence="2 3">
    <name type="scientific">Stephania cephalantha</name>
    <dbReference type="NCBI Taxonomy" id="152367"/>
    <lineage>
        <taxon>Eukaryota</taxon>
        <taxon>Viridiplantae</taxon>
        <taxon>Streptophyta</taxon>
        <taxon>Embryophyta</taxon>
        <taxon>Tracheophyta</taxon>
        <taxon>Spermatophyta</taxon>
        <taxon>Magnoliopsida</taxon>
        <taxon>Ranunculales</taxon>
        <taxon>Menispermaceae</taxon>
        <taxon>Menispermoideae</taxon>
        <taxon>Cissampelideae</taxon>
        <taxon>Stephania</taxon>
    </lineage>
</organism>
<gene>
    <name evidence="2" type="ORF">Scep_029966</name>
</gene>
<protein>
    <submittedName>
        <fullName evidence="2">Uncharacterized protein</fullName>
    </submittedName>
</protein>
<accession>A0AAP0E1L4</accession>
<reference evidence="2 3" key="1">
    <citation type="submission" date="2024-01" db="EMBL/GenBank/DDBJ databases">
        <title>Genome assemblies of Stephania.</title>
        <authorList>
            <person name="Yang L."/>
        </authorList>
    </citation>
    <scope>NUCLEOTIDE SEQUENCE [LARGE SCALE GENOMIC DNA]</scope>
    <source>
        <strain evidence="2">JXDWG</strain>
        <tissue evidence="2">Leaf</tissue>
    </source>
</reference>
<evidence type="ECO:0000313" key="2">
    <source>
        <dbReference type="EMBL" id="KAK9083495.1"/>
    </source>
</evidence>
<dbReference type="Proteomes" id="UP001419268">
    <property type="component" value="Unassembled WGS sequence"/>
</dbReference>
<feature type="compositionally biased region" description="Basic residues" evidence="1">
    <location>
        <begin position="34"/>
        <end position="43"/>
    </location>
</feature>
<feature type="region of interest" description="Disordered" evidence="1">
    <location>
        <begin position="32"/>
        <end position="66"/>
    </location>
</feature>
<dbReference type="EMBL" id="JBBNAG010000013">
    <property type="protein sequence ID" value="KAK9083495.1"/>
    <property type="molecule type" value="Genomic_DNA"/>
</dbReference>
<proteinExistence type="predicted"/>
<comment type="caution">
    <text evidence="2">The sequence shown here is derived from an EMBL/GenBank/DDBJ whole genome shotgun (WGS) entry which is preliminary data.</text>
</comment>
<dbReference type="AlphaFoldDB" id="A0AAP0E1L4"/>
<name>A0AAP0E1L4_9MAGN</name>
<evidence type="ECO:0000313" key="3">
    <source>
        <dbReference type="Proteomes" id="UP001419268"/>
    </source>
</evidence>
<keyword evidence="3" id="KW-1185">Reference proteome</keyword>
<evidence type="ECO:0000256" key="1">
    <source>
        <dbReference type="SAM" id="MobiDB-lite"/>
    </source>
</evidence>